<feature type="domain" description="Ice-binding protein C-terminal" evidence="1">
    <location>
        <begin position="150"/>
        <end position="172"/>
    </location>
</feature>
<dbReference type="AlphaFoldDB" id="X1GYN2"/>
<organism evidence="2">
    <name type="scientific">marine sediment metagenome</name>
    <dbReference type="NCBI Taxonomy" id="412755"/>
    <lineage>
        <taxon>unclassified sequences</taxon>
        <taxon>metagenomes</taxon>
        <taxon>ecological metagenomes</taxon>
    </lineage>
</organism>
<proteinExistence type="predicted"/>
<evidence type="ECO:0000259" key="1">
    <source>
        <dbReference type="Pfam" id="PF07589"/>
    </source>
</evidence>
<accession>X1GYN2</accession>
<gene>
    <name evidence="2" type="ORF">S03H2_46295</name>
</gene>
<dbReference type="EMBL" id="BARU01029058">
    <property type="protein sequence ID" value="GAH63006.1"/>
    <property type="molecule type" value="Genomic_DNA"/>
</dbReference>
<dbReference type="NCBIfam" id="TIGR02595">
    <property type="entry name" value="PEP_CTERM"/>
    <property type="match status" value="1"/>
</dbReference>
<comment type="caution">
    <text evidence="2">The sequence shown here is derived from an EMBL/GenBank/DDBJ whole genome shotgun (WGS) entry which is preliminary data.</text>
</comment>
<dbReference type="Pfam" id="PF07589">
    <property type="entry name" value="PEP-CTERM"/>
    <property type="match status" value="1"/>
</dbReference>
<reference evidence="2" key="1">
    <citation type="journal article" date="2014" name="Front. Microbiol.">
        <title>High frequency of phylogenetically diverse reductive dehalogenase-homologous genes in deep subseafloor sedimentary metagenomes.</title>
        <authorList>
            <person name="Kawai M."/>
            <person name="Futagami T."/>
            <person name="Toyoda A."/>
            <person name="Takaki Y."/>
            <person name="Nishi S."/>
            <person name="Hori S."/>
            <person name="Arai W."/>
            <person name="Tsubouchi T."/>
            <person name="Morono Y."/>
            <person name="Uchiyama I."/>
            <person name="Ito T."/>
            <person name="Fujiyama A."/>
            <person name="Inagaki F."/>
            <person name="Takami H."/>
        </authorList>
    </citation>
    <scope>NUCLEOTIDE SEQUENCE</scope>
    <source>
        <strain evidence="2">Expedition CK06-06</strain>
    </source>
</reference>
<evidence type="ECO:0000313" key="2">
    <source>
        <dbReference type="EMBL" id="GAH63006.1"/>
    </source>
</evidence>
<protein>
    <recommendedName>
        <fullName evidence="1">Ice-binding protein C-terminal domain-containing protein</fullName>
    </recommendedName>
</protein>
<sequence>MARHTTLLATVLALILATPAMGDIYLDYLGSQDMGDGSYLHEYVGSRDPEDLTPVRDLHIEGRFDWDQGTITLIAPGDWSSMVYFGPGQIFYNWQIEEGDPWTTGNVAGFGIIVDSPSITSTPFHWTDNPQFPALPNLGSVVGSGTTSAPVPEPATLALLGVGLAALAARRRRRSAP</sequence>
<dbReference type="InterPro" id="IPR013424">
    <property type="entry name" value="Ice-binding_C"/>
</dbReference>
<name>X1GYN2_9ZZZZ</name>